<feature type="domain" description="SET" evidence="5">
    <location>
        <begin position="25"/>
        <end position="272"/>
    </location>
</feature>
<evidence type="ECO:0000259" key="5">
    <source>
        <dbReference type="PROSITE" id="PS50280"/>
    </source>
</evidence>
<dbReference type="Pfam" id="PF09273">
    <property type="entry name" value="Rubis-subs-bind"/>
    <property type="match status" value="1"/>
</dbReference>
<dbReference type="PANTHER" id="PTHR13271:SF34">
    <property type="entry name" value="N-LYSINE METHYLTRANSFERASE SETD6"/>
    <property type="match status" value="1"/>
</dbReference>
<name>A0A9W8WU32_9PLEO</name>
<proteinExistence type="predicted"/>
<keyword evidence="3" id="KW-0949">S-adenosyl-L-methionine</keyword>
<dbReference type="GO" id="GO:0016279">
    <property type="term" value="F:protein-lysine N-methyltransferase activity"/>
    <property type="evidence" value="ECO:0007669"/>
    <property type="project" value="TreeGrafter"/>
</dbReference>
<comment type="caution">
    <text evidence="6">The sequence shown here is derived from an EMBL/GenBank/DDBJ whole genome shotgun (WGS) entry which is preliminary data.</text>
</comment>
<dbReference type="PANTHER" id="PTHR13271">
    <property type="entry name" value="UNCHARACTERIZED PUTATIVE METHYLTRANSFERASE"/>
    <property type="match status" value="1"/>
</dbReference>
<evidence type="ECO:0000313" key="6">
    <source>
        <dbReference type="EMBL" id="KAJ4333126.1"/>
    </source>
</evidence>
<keyword evidence="7" id="KW-1185">Reference proteome</keyword>
<dbReference type="InterPro" id="IPR015353">
    <property type="entry name" value="Rubisco_LSMT_subst-bd"/>
</dbReference>
<dbReference type="InterPro" id="IPR001214">
    <property type="entry name" value="SET_dom"/>
</dbReference>
<protein>
    <submittedName>
        <fullName evidence="6">Ribosomal lysine N-methyltransferase 4</fullName>
    </submittedName>
</protein>
<dbReference type="GO" id="GO:0005634">
    <property type="term" value="C:nucleus"/>
    <property type="evidence" value="ECO:0007669"/>
    <property type="project" value="TreeGrafter"/>
</dbReference>
<evidence type="ECO:0000256" key="2">
    <source>
        <dbReference type="ARBA" id="ARBA00022679"/>
    </source>
</evidence>
<feature type="region of interest" description="Disordered" evidence="4">
    <location>
        <begin position="448"/>
        <end position="469"/>
    </location>
</feature>
<dbReference type="OrthoDB" id="341421at2759"/>
<gene>
    <name evidence="6" type="primary">RMS1_2</name>
    <name evidence="6" type="ORF">N0V87_007855</name>
</gene>
<accession>A0A9W8WU32</accession>
<evidence type="ECO:0000256" key="3">
    <source>
        <dbReference type="ARBA" id="ARBA00022691"/>
    </source>
</evidence>
<feature type="compositionally biased region" description="Basic and acidic residues" evidence="4">
    <location>
        <begin position="448"/>
        <end position="462"/>
    </location>
</feature>
<dbReference type="Pfam" id="PF00856">
    <property type="entry name" value="SET"/>
    <property type="match status" value="1"/>
</dbReference>
<dbReference type="Proteomes" id="UP001140562">
    <property type="component" value="Unassembled WGS sequence"/>
</dbReference>
<dbReference type="PROSITE" id="PS50280">
    <property type="entry name" value="SET"/>
    <property type="match status" value="1"/>
</dbReference>
<evidence type="ECO:0000313" key="7">
    <source>
        <dbReference type="Proteomes" id="UP001140562"/>
    </source>
</evidence>
<dbReference type="Gene3D" id="3.90.1410.10">
    <property type="entry name" value="set domain protein methyltransferase, domain 1"/>
    <property type="match status" value="1"/>
</dbReference>
<evidence type="ECO:0000256" key="1">
    <source>
        <dbReference type="ARBA" id="ARBA00022603"/>
    </source>
</evidence>
<organism evidence="6 7">
    <name type="scientific">Didymella glomerata</name>
    <dbReference type="NCBI Taxonomy" id="749621"/>
    <lineage>
        <taxon>Eukaryota</taxon>
        <taxon>Fungi</taxon>
        <taxon>Dikarya</taxon>
        <taxon>Ascomycota</taxon>
        <taxon>Pezizomycotina</taxon>
        <taxon>Dothideomycetes</taxon>
        <taxon>Pleosporomycetidae</taxon>
        <taxon>Pleosporales</taxon>
        <taxon>Pleosporineae</taxon>
        <taxon>Didymellaceae</taxon>
        <taxon>Didymella</taxon>
    </lineage>
</organism>
<dbReference type="InterPro" id="IPR050600">
    <property type="entry name" value="SETD3_SETD6_MTase"/>
</dbReference>
<dbReference type="AlphaFoldDB" id="A0A9W8WU32"/>
<dbReference type="Gene3D" id="3.90.1420.10">
    <property type="entry name" value="Rubisco LSMT, substrate-binding domain"/>
    <property type="match status" value="1"/>
</dbReference>
<reference evidence="6" key="1">
    <citation type="submission" date="2022-10" db="EMBL/GenBank/DDBJ databases">
        <title>Tapping the CABI collections for fungal endophytes: first genome assemblies for Collariella, Neodidymelliopsis, Ascochyta clinopodiicola, Didymella pomorum, Didymosphaeria variabile, Neocosmospora piperis and Neocucurbitaria cava.</title>
        <authorList>
            <person name="Hill R."/>
        </authorList>
    </citation>
    <scope>NUCLEOTIDE SEQUENCE</scope>
    <source>
        <strain evidence="6">IMI 360193</strain>
    </source>
</reference>
<dbReference type="SUPFAM" id="SSF81822">
    <property type="entry name" value="RuBisCo LSMT C-terminal, substrate-binding domain"/>
    <property type="match status" value="1"/>
</dbReference>
<dbReference type="GO" id="GO:0032259">
    <property type="term" value="P:methylation"/>
    <property type="evidence" value="ECO:0007669"/>
    <property type="project" value="UniProtKB-KW"/>
</dbReference>
<keyword evidence="1" id="KW-0489">Methyltransferase</keyword>
<dbReference type="SUPFAM" id="SSF82199">
    <property type="entry name" value="SET domain"/>
    <property type="match status" value="1"/>
</dbReference>
<keyword evidence="2" id="KW-0808">Transferase</keyword>
<evidence type="ECO:0000256" key="4">
    <source>
        <dbReference type="SAM" id="MobiDB-lite"/>
    </source>
</evidence>
<sequence length="469" mass="52892">MTDFQASTDRFLGWFKSVGGDFNDDLIEIQDLRAHGAGRGIVAKKDIPEDCTLFTIPRSAIINVETSELPKKLPKVFEAAFDEDDEDTEPLDPWESLILIMIYEYLQGDASRWKPYIDVLPTTFDTPMFWTEAELKELDGTVLTQDKIGRQASDDKLRTRIVPVVMQNPDIFYPAGQNRLGEDDLLSLAHQMGSTIMAYAFDLDNDEEEEEEDEDGWMVDRDAQKMLGMVPMADILNANADFNAHVNHGESLEVTSLRSEVKAGTEILNYYGAMPTSEVLRRYGYVTPEYRRYDEVEIPRSAVAQALSTATGLSSSTLVEIGVEIDADEESDPFIIERDSGAPNEEGRLVEDAKMNEFPELEEELKDALKTIKKHKPDVFADRRQRDGTVNAVIIQVLTDKLAEYPTSIKEDRAMLKKSDVMNRHRMAIEVRLGEKILLEEALATLKARDNAGARESEERPAKKIKSKA</sequence>
<dbReference type="EMBL" id="JAPEUV010000101">
    <property type="protein sequence ID" value="KAJ4333126.1"/>
    <property type="molecule type" value="Genomic_DNA"/>
</dbReference>
<dbReference type="InterPro" id="IPR036464">
    <property type="entry name" value="Rubisco_LSMT_subst-bd_sf"/>
</dbReference>
<dbReference type="FunFam" id="3.90.1410.10:FF:000007">
    <property type="entry name" value="Ribosomal lysine N-methyltransferase 4"/>
    <property type="match status" value="1"/>
</dbReference>
<dbReference type="InterPro" id="IPR046341">
    <property type="entry name" value="SET_dom_sf"/>
</dbReference>